<evidence type="ECO:0000256" key="4">
    <source>
        <dbReference type="ARBA" id="ARBA00022989"/>
    </source>
</evidence>
<name>A0ABV5LR63_9ACTN</name>
<keyword evidence="3 6" id="KW-0812">Transmembrane</keyword>
<accession>A0ABV5LR63</accession>
<keyword evidence="4 6" id="KW-1133">Transmembrane helix</keyword>
<comment type="caution">
    <text evidence="7">The sequence shown here is derived from an EMBL/GenBank/DDBJ whole genome shotgun (WGS) entry which is preliminary data.</text>
</comment>
<keyword evidence="2" id="KW-1003">Cell membrane</keyword>
<dbReference type="RefSeq" id="WP_380138161.1">
    <property type="nucleotide sequence ID" value="NZ_JBHLUI010000009.1"/>
</dbReference>
<dbReference type="Pfam" id="PF04347">
    <property type="entry name" value="FliO"/>
    <property type="match status" value="1"/>
</dbReference>
<organism evidence="7 8">
    <name type="scientific">Kineococcus gynurae</name>
    <dbReference type="NCBI Taxonomy" id="452979"/>
    <lineage>
        <taxon>Bacteria</taxon>
        <taxon>Bacillati</taxon>
        <taxon>Actinomycetota</taxon>
        <taxon>Actinomycetes</taxon>
        <taxon>Kineosporiales</taxon>
        <taxon>Kineosporiaceae</taxon>
        <taxon>Kineococcus</taxon>
    </lineage>
</organism>
<dbReference type="Proteomes" id="UP001589748">
    <property type="component" value="Unassembled WGS sequence"/>
</dbReference>
<sequence>MDSLESIGRMAASLVAVLGLLWLITRGMRRSRAAAANSEEVAVLSRQAVGHKAGVAVVKVGTKALIVGVTEQQVTLLSQVPLDVVTAKPTEERTTVAIPGVSVPAPAATPAVENVAPGAGALSGSALSPATWTKAVDVLRERTTRR</sequence>
<reference evidence="7 8" key="1">
    <citation type="submission" date="2024-09" db="EMBL/GenBank/DDBJ databases">
        <authorList>
            <person name="Sun Q."/>
            <person name="Mori K."/>
        </authorList>
    </citation>
    <scope>NUCLEOTIDE SEQUENCE [LARGE SCALE GENOMIC DNA]</scope>
    <source>
        <strain evidence="7 8">TISTR 1856</strain>
    </source>
</reference>
<evidence type="ECO:0000256" key="3">
    <source>
        <dbReference type="ARBA" id="ARBA00022692"/>
    </source>
</evidence>
<evidence type="ECO:0000313" key="7">
    <source>
        <dbReference type="EMBL" id="MFB9376554.1"/>
    </source>
</evidence>
<dbReference type="EMBL" id="JBHMDM010000003">
    <property type="protein sequence ID" value="MFB9376554.1"/>
    <property type="molecule type" value="Genomic_DNA"/>
</dbReference>
<dbReference type="InterPro" id="IPR022781">
    <property type="entry name" value="Flagellar_biosynth_FliO"/>
</dbReference>
<comment type="subcellular location">
    <subcellularLocation>
        <location evidence="1">Cell membrane</location>
    </subcellularLocation>
</comment>
<feature type="transmembrane region" description="Helical" evidence="6">
    <location>
        <begin position="6"/>
        <end position="24"/>
    </location>
</feature>
<evidence type="ECO:0000256" key="5">
    <source>
        <dbReference type="ARBA" id="ARBA00023136"/>
    </source>
</evidence>
<gene>
    <name evidence="7" type="ORF">ACFFVI_06200</name>
</gene>
<evidence type="ECO:0000256" key="2">
    <source>
        <dbReference type="ARBA" id="ARBA00022475"/>
    </source>
</evidence>
<evidence type="ECO:0000313" key="8">
    <source>
        <dbReference type="Proteomes" id="UP001589748"/>
    </source>
</evidence>
<evidence type="ECO:0000256" key="6">
    <source>
        <dbReference type="SAM" id="Phobius"/>
    </source>
</evidence>
<evidence type="ECO:0000256" key="1">
    <source>
        <dbReference type="ARBA" id="ARBA00004236"/>
    </source>
</evidence>
<keyword evidence="8" id="KW-1185">Reference proteome</keyword>
<proteinExistence type="predicted"/>
<keyword evidence="5 6" id="KW-0472">Membrane</keyword>
<protein>
    <submittedName>
        <fullName evidence="7">FliO/MopB family protein</fullName>
    </submittedName>
</protein>